<protein>
    <submittedName>
        <fullName evidence="1">Uncharacterized protein</fullName>
    </submittedName>
</protein>
<reference evidence="1 2" key="1">
    <citation type="journal article" date="2010" name="Genome Biol.">
        <title>A first genome assembly of the barley fungal pathogen Pyrenophora teres f. teres.</title>
        <authorList>
            <person name="Ellwood S.R."/>
            <person name="Liu Z."/>
            <person name="Syme R.A."/>
            <person name="Lai Z."/>
            <person name="Hane J.K."/>
            <person name="Keiper F."/>
            <person name="Moffat C.S."/>
            <person name="Oliver R.P."/>
            <person name="Friesen T.L."/>
        </authorList>
    </citation>
    <scope>NUCLEOTIDE SEQUENCE [LARGE SCALE GENOMIC DNA]</scope>
    <source>
        <strain evidence="1 2">0-1</strain>
    </source>
</reference>
<proteinExistence type="predicted"/>
<evidence type="ECO:0000313" key="2">
    <source>
        <dbReference type="Proteomes" id="UP000001067"/>
    </source>
</evidence>
<dbReference type="AlphaFoldDB" id="E3S2W7"/>
<organism evidence="2">
    <name type="scientific">Pyrenophora teres f. teres (strain 0-1)</name>
    <name type="common">Barley net blotch fungus</name>
    <name type="synonym">Drechslera teres f. teres</name>
    <dbReference type="NCBI Taxonomy" id="861557"/>
    <lineage>
        <taxon>Eukaryota</taxon>
        <taxon>Fungi</taxon>
        <taxon>Dikarya</taxon>
        <taxon>Ascomycota</taxon>
        <taxon>Pezizomycotina</taxon>
        <taxon>Dothideomycetes</taxon>
        <taxon>Pleosporomycetidae</taxon>
        <taxon>Pleosporales</taxon>
        <taxon>Pleosporineae</taxon>
        <taxon>Pleosporaceae</taxon>
        <taxon>Pyrenophora</taxon>
    </lineage>
</organism>
<dbReference type="EMBL" id="GL536839">
    <property type="protein sequence ID" value="EFQ87679.1"/>
    <property type="molecule type" value="Genomic_DNA"/>
</dbReference>
<keyword evidence="2" id="KW-1185">Reference proteome</keyword>
<sequence length="155" mass="17473">MLNRPTTMEGVLLGDCVGHIELIDPSGCIHLDMPETPLDVTLAINHYTVPAYATELFALSDLLDTVKDRFRIDICFHRISRINRKKCRPPYAQCMLSLSRLMAKLLQRGSAVDFGYGPLMSIVNPNAPCRTFGQPVRDWAVAQELLWENVELSSR</sequence>
<dbReference type="HOGENOM" id="CLU_1696412_0_0_1"/>
<name>E3S2W7_PYRTT</name>
<accession>E3S2W7</accession>
<dbReference type="KEGG" id="pte:PTT_16718"/>
<evidence type="ECO:0000313" key="1">
    <source>
        <dbReference type="EMBL" id="EFQ87679.1"/>
    </source>
</evidence>
<dbReference type="Proteomes" id="UP000001067">
    <property type="component" value="Unassembled WGS sequence"/>
</dbReference>
<gene>
    <name evidence="1" type="ORF">PTT_16718</name>
</gene>